<proteinExistence type="predicted"/>
<evidence type="ECO:0000313" key="2">
    <source>
        <dbReference type="Proteomes" id="UP000013776"/>
    </source>
</evidence>
<dbReference type="Proteomes" id="UP000013776">
    <property type="component" value="Unassembled WGS sequence"/>
</dbReference>
<keyword evidence="2" id="KW-1185">Reference proteome</keyword>
<sequence>MRHFRCLQLVRPNLIASRQAIHQVRTARAQVGPISRCYSSQSLLQQAHRALNEKDYTKAQSLFSQLTSQPDSSIDSYYNLGVVQWLSKDPKSALTSSRIKSDDKAVQSDCHTNLANYFLLFEPNLQMALEHLKAASELSPEDGEIRHNYGLALEKDNQIELALENYLRAEELGVQKDINTLITNAGAKLLKRNSEYPPTKEELEALEEIEPMGTQVDYGPSGTGR</sequence>
<protein>
    <submittedName>
        <fullName evidence="1">Uncharacterized protein</fullName>
    </submittedName>
</protein>
<dbReference type="VEuPathDB" id="FungiDB:TAPDE_004982"/>
<name>R4XFG5_TAPDE</name>
<dbReference type="EMBL" id="CAHR02000255">
    <property type="protein sequence ID" value="CCG84516.1"/>
    <property type="molecule type" value="Genomic_DNA"/>
</dbReference>
<evidence type="ECO:0000313" key="1">
    <source>
        <dbReference type="EMBL" id="CCG84516.1"/>
    </source>
</evidence>
<dbReference type="eggNOG" id="ENOG502S325">
    <property type="taxonomic scope" value="Eukaryota"/>
</dbReference>
<dbReference type="OrthoDB" id="1926212at2759"/>
<accession>R4XFG5</accession>
<organism evidence="1 2">
    <name type="scientific">Taphrina deformans (strain PYCC 5710 / ATCC 11124 / CBS 356.35 / IMI 108563 / JCM 9778 / NBRC 8474)</name>
    <name type="common">Peach leaf curl fungus</name>
    <name type="synonym">Lalaria deformans</name>
    <dbReference type="NCBI Taxonomy" id="1097556"/>
    <lineage>
        <taxon>Eukaryota</taxon>
        <taxon>Fungi</taxon>
        <taxon>Dikarya</taxon>
        <taxon>Ascomycota</taxon>
        <taxon>Taphrinomycotina</taxon>
        <taxon>Taphrinomycetes</taxon>
        <taxon>Taphrinales</taxon>
        <taxon>Taphrinaceae</taxon>
        <taxon>Taphrina</taxon>
    </lineage>
</organism>
<dbReference type="InterPro" id="IPR011990">
    <property type="entry name" value="TPR-like_helical_dom_sf"/>
</dbReference>
<reference evidence="1 2" key="1">
    <citation type="journal article" date="2013" name="MBio">
        <title>Genome sequencing of the plant pathogen Taphrina deformans, the causal agent of peach leaf curl.</title>
        <authorList>
            <person name="Cisse O.H."/>
            <person name="Almeida J.M.G.C.F."/>
            <person name="Fonseca A."/>
            <person name="Kumar A.A."/>
            <person name="Salojaervi J."/>
            <person name="Overmyer K."/>
            <person name="Hauser P.M."/>
            <person name="Pagni M."/>
        </authorList>
    </citation>
    <scope>NUCLEOTIDE SEQUENCE [LARGE SCALE GENOMIC DNA]</scope>
    <source>
        <strain evidence="2">PYCC 5710 / ATCC 11124 / CBS 356.35 / IMI 108563 / JCM 9778 / NBRC 8474</strain>
    </source>
</reference>
<dbReference type="SUPFAM" id="SSF48452">
    <property type="entry name" value="TPR-like"/>
    <property type="match status" value="1"/>
</dbReference>
<dbReference type="Gene3D" id="1.25.40.10">
    <property type="entry name" value="Tetratricopeptide repeat domain"/>
    <property type="match status" value="2"/>
</dbReference>
<dbReference type="AlphaFoldDB" id="R4XFG5"/>
<comment type="caution">
    <text evidence="1">The sequence shown here is derived from an EMBL/GenBank/DDBJ whole genome shotgun (WGS) entry which is preliminary data.</text>
</comment>
<gene>
    <name evidence="1" type="ORF">TAPDE_004982</name>
</gene>